<evidence type="ECO:0008006" key="4">
    <source>
        <dbReference type="Google" id="ProtNLM"/>
    </source>
</evidence>
<dbReference type="EMBL" id="JBCGDP010000014">
    <property type="protein sequence ID" value="MEM0577623.1"/>
    <property type="molecule type" value="Genomic_DNA"/>
</dbReference>
<evidence type="ECO:0000313" key="3">
    <source>
        <dbReference type="Proteomes" id="UP001468798"/>
    </source>
</evidence>
<dbReference type="Gene3D" id="1.20.5.300">
    <property type="match status" value="1"/>
</dbReference>
<comment type="caution">
    <text evidence="2">The sequence shown here is derived from an EMBL/GenBank/DDBJ whole genome shotgun (WGS) entry which is preliminary data.</text>
</comment>
<evidence type="ECO:0000256" key="1">
    <source>
        <dbReference type="SAM" id="MobiDB-lite"/>
    </source>
</evidence>
<proteinExistence type="predicted"/>
<organism evidence="2 3">
    <name type="scientific">Flavobacterium polysaccharolyticum</name>
    <dbReference type="NCBI Taxonomy" id="3133148"/>
    <lineage>
        <taxon>Bacteria</taxon>
        <taxon>Pseudomonadati</taxon>
        <taxon>Bacteroidota</taxon>
        <taxon>Flavobacteriia</taxon>
        <taxon>Flavobacteriales</taxon>
        <taxon>Flavobacteriaceae</taxon>
        <taxon>Flavobacterium</taxon>
    </lineage>
</organism>
<evidence type="ECO:0000313" key="2">
    <source>
        <dbReference type="EMBL" id="MEM0577623.1"/>
    </source>
</evidence>
<protein>
    <recommendedName>
        <fullName evidence="4">SlyX family protein</fullName>
    </recommendedName>
</protein>
<keyword evidence="3" id="KW-1185">Reference proteome</keyword>
<gene>
    <name evidence="2" type="ORF">WFZ86_14045</name>
</gene>
<reference evidence="2 3" key="1">
    <citation type="submission" date="2024-03" db="EMBL/GenBank/DDBJ databases">
        <title>Two novel species of the genus Flavobacterium exhibiting potentially degradation of complex polysaccharides.</title>
        <authorList>
            <person name="Lian X."/>
        </authorList>
    </citation>
    <scope>NUCLEOTIDE SEQUENCE [LARGE SCALE GENOMIC DNA]</scope>
    <source>
        <strain evidence="2 3">N6</strain>
    </source>
</reference>
<accession>A0ABU9NSH8</accession>
<dbReference type="Proteomes" id="UP001468798">
    <property type="component" value="Unassembled WGS sequence"/>
</dbReference>
<dbReference type="RefSeq" id="WP_342692516.1">
    <property type="nucleotide sequence ID" value="NZ_JBCGDP010000014.1"/>
</dbReference>
<feature type="region of interest" description="Disordered" evidence="1">
    <location>
        <begin position="62"/>
        <end position="87"/>
    </location>
</feature>
<name>A0ABU9NSH8_9FLAO</name>
<feature type="compositionally biased region" description="Polar residues" evidence="1">
    <location>
        <begin position="63"/>
        <end position="87"/>
    </location>
</feature>
<sequence>MNPLNLIMSYFIANSRAEHYGIKDPQEIQKTGLIAGMISTNPIISYLLIENKAKELEVIPTRNPATTETGPQGNTLPGGSTTPTNTTDPVLIKLDELDKKLGENQKAIGELTKKVETIEKSSQENKTAIESINAKIAELPKVIERLYELEKKVEAISNVKPATVTEVKPITKK</sequence>